<dbReference type="InterPro" id="IPR036390">
    <property type="entry name" value="WH_DNA-bd_sf"/>
</dbReference>
<dbReference type="PANTHER" id="PTHR30363:SF44">
    <property type="entry name" value="AGA OPERON TRANSCRIPTIONAL REPRESSOR-RELATED"/>
    <property type="match status" value="1"/>
</dbReference>
<dbReference type="PROSITE" id="PS51000">
    <property type="entry name" value="HTH_DEOR_2"/>
    <property type="match status" value="1"/>
</dbReference>
<dbReference type="Pfam" id="PF08220">
    <property type="entry name" value="HTH_DeoR"/>
    <property type="match status" value="1"/>
</dbReference>
<dbReference type="PANTHER" id="PTHR30363">
    <property type="entry name" value="HTH-TYPE TRANSCRIPTIONAL REGULATOR SRLR-RELATED"/>
    <property type="match status" value="1"/>
</dbReference>
<dbReference type="InterPro" id="IPR001034">
    <property type="entry name" value="DeoR_HTH"/>
</dbReference>
<evidence type="ECO:0000256" key="2">
    <source>
        <dbReference type="ARBA" id="ARBA00023163"/>
    </source>
</evidence>
<proteinExistence type="predicted"/>
<name>A0A934W899_9BURK</name>
<dbReference type="GO" id="GO:0003700">
    <property type="term" value="F:DNA-binding transcription factor activity"/>
    <property type="evidence" value="ECO:0007669"/>
    <property type="project" value="InterPro"/>
</dbReference>
<dbReference type="PRINTS" id="PR00037">
    <property type="entry name" value="HTHLACR"/>
</dbReference>
<sequence length="132" mass="14963">MAMTKTEKRREVILDIVNKEATNAEALSRRFGVSESSIRRDLAELANDGCIVRTYGAAAPSPALLPHLAVNQRVALDLDPDLFDEQAAHRRPIPPVRCSRIFCEHLLHFPVVAHAFLFRQPRSRACRRLCHR</sequence>
<protein>
    <submittedName>
        <fullName evidence="4">DeoR/GlpR transcriptional regulator</fullName>
    </submittedName>
</protein>
<keyword evidence="1" id="KW-0805">Transcription regulation</keyword>
<comment type="caution">
    <text evidence="4">The sequence shown here is derived from an EMBL/GenBank/DDBJ whole genome shotgun (WGS) entry which is preliminary data.</text>
</comment>
<dbReference type="InterPro" id="IPR050313">
    <property type="entry name" value="Carb_Metab_HTH_regulators"/>
</dbReference>
<organism evidence="4 5">
    <name type="scientific">Noviherbaspirillum pedocola</name>
    <dbReference type="NCBI Taxonomy" id="2801341"/>
    <lineage>
        <taxon>Bacteria</taxon>
        <taxon>Pseudomonadati</taxon>
        <taxon>Pseudomonadota</taxon>
        <taxon>Betaproteobacteria</taxon>
        <taxon>Burkholderiales</taxon>
        <taxon>Oxalobacteraceae</taxon>
        <taxon>Noviherbaspirillum</taxon>
    </lineage>
</organism>
<dbReference type="Proteomes" id="UP000622890">
    <property type="component" value="Unassembled WGS sequence"/>
</dbReference>
<keyword evidence="5" id="KW-1185">Reference proteome</keyword>
<dbReference type="SUPFAM" id="SSF46785">
    <property type="entry name" value="Winged helix' DNA-binding domain"/>
    <property type="match status" value="1"/>
</dbReference>
<evidence type="ECO:0000259" key="3">
    <source>
        <dbReference type="PROSITE" id="PS51000"/>
    </source>
</evidence>
<feature type="domain" description="HTH deoR-type" evidence="3">
    <location>
        <begin position="5"/>
        <end position="60"/>
    </location>
</feature>
<gene>
    <name evidence="4" type="ORF">JJB74_27430</name>
</gene>
<evidence type="ECO:0000313" key="4">
    <source>
        <dbReference type="EMBL" id="MBK4738372.1"/>
    </source>
</evidence>
<dbReference type="AlphaFoldDB" id="A0A934W899"/>
<evidence type="ECO:0000256" key="1">
    <source>
        <dbReference type="ARBA" id="ARBA00023015"/>
    </source>
</evidence>
<accession>A0A934W899</accession>
<evidence type="ECO:0000313" key="5">
    <source>
        <dbReference type="Proteomes" id="UP000622890"/>
    </source>
</evidence>
<dbReference type="InterPro" id="IPR036388">
    <property type="entry name" value="WH-like_DNA-bd_sf"/>
</dbReference>
<reference evidence="4" key="1">
    <citation type="submission" date="2021-01" db="EMBL/GenBank/DDBJ databases">
        <title>Genome sequence of strain Noviherbaspirillum sp. DKR-6.</title>
        <authorList>
            <person name="Chaudhary D.K."/>
        </authorList>
    </citation>
    <scope>NUCLEOTIDE SEQUENCE</scope>
    <source>
        <strain evidence="4">DKR-6</strain>
    </source>
</reference>
<dbReference type="Gene3D" id="1.10.10.10">
    <property type="entry name" value="Winged helix-like DNA-binding domain superfamily/Winged helix DNA-binding domain"/>
    <property type="match status" value="1"/>
</dbReference>
<keyword evidence="2" id="KW-0804">Transcription</keyword>
<dbReference type="SMART" id="SM00420">
    <property type="entry name" value="HTH_DEOR"/>
    <property type="match status" value="1"/>
</dbReference>
<dbReference type="RefSeq" id="WP_200597534.1">
    <property type="nucleotide sequence ID" value="NZ_JAEPBG010000020.1"/>
</dbReference>
<dbReference type="EMBL" id="JAEPBG010000020">
    <property type="protein sequence ID" value="MBK4738372.1"/>
    <property type="molecule type" value="Genomic_DNA"/>
</dbReference>